<dbReference type="Pfam" id="PF07728">
    <property type="entry name" value="AAA_5"/>
    <property type="match status" value="1"/>
</dbReference>
<reference evidence="2 3" key="1">
    <citation type="submission" date="2018-10" db="EMBL/GenBank/DDBJ databases">
        <title>Genomic Encyclopedia of Archaeal and Bacterial Type Strains, Phase II (KMG-II): from individual species to whole genera.</title>
        <authorList>
            <person name="Goeker M."/>
        </authorList>
    </citation>
    <scope>NUCLEOTIDE SEQUENCE [LARGE SCALE GENOMIC DNA]</scope>
    <source>
        <strain evidence="2 3">DSM 14954</strain>
    </source>
</reference>
<sequence length="348" mass="37327">MSAITAALRQLDNVAAEGDLAPDPLPADTLALEAASDPIVMPDGKRIYPPTLHGERVDALALALLDMDDPARSSFLRLVGPPGAGKSQIARAIAYRLWTSRGRPVEDRRGAPFYGFVEMQPGPSSDEFFFRHEWVPIGGSGGQVSLVDSAFVQAMREGWVVMIDEVNTARDVCLLSINATLDGRLALYLSATGETVIAHPGFAVILAYNPGLVGATDIPDAWHSRFPATLEVTSHWAALAELGAPAALVREAAALDRQRIAGEDGLTWTPQFRDVESLWRMSERVGERAALAFFASNLHEQVQAGKLQDAEAAAACRMLDQAGYSKYRVRPSGGVPNLHGYARAVTGG</sequence>
<evidence type="ECO:0000259" key="1">
    <source>
        <dbReference type="Pfam" id="PF07728"/>
    </source>
</evidence>
<dbReference type="Gene3D" id="3.40.50.300">
    <property type="entry name" value="P-loop containing nucleotide triphosphate hydrolases"/>
    <property type="match status" value="1"/>
</dbReference>
<evidence type="ECO:0000313" key="3">
    <source>
        <dbReference type="Proteomes" id="UP000278962"/>
    </source>
</evidence>
<dbReference type="GO" id="GO:0005524">
    <property type="term" value="F:ATP binding"/>
    <property type="evidence" value="ECO:0007669"/>
    <property type="project" value="InterPro"/>
</dbReference>
<proteinExistence type="predicted"/>
<dbReference type="PANTHER" id="PTHR42759">
    <property type="entry name" value="MOXR FAMILY PROTEIN"/>
    <property type="match status" value="1"/>
</dbReference>
<keyword evidence="3" id="KW-1185">Reference proteome</keyword>
<protein>
    <submittedName>
        <fullName evidence="2">Dynein-related subfamily AAA family protein</fullName>
    </submittedName>
</protein>
<name>A0A660L739_9ACTN</name>
<dbReference type="EMBL" id="RBIL01000001">
    <property type="protein sequence ID" value="RKQ90847.1"/>
    <property type="molecule type" value="Genomic_DNA"/>
</dbReference>
<accession>A0A660L739</accession>
<evidence type="ECO:0000313" key="2">
    <source>
        <dbReference type="EMBL" id="RKQ90847.1"/>
    </source>
</evidence>
<dbReference type="Proteomes" id="UP000278962">
    <property type="component" value="Unassembled WGS sequence"/>
</dbReference>
<dbReference type="InterPro" id="IPR027417">
    <property type="entry name" value="P-loop_NTPase"/>
</dbReference>
<dbReference type="OrthoDB" id="9808317at2"/>
<dbReference type="InterPro" id="IPR011704">
    <property type="entry name" value="ATPase_dyneun-rel_AAA"/>
</dbReference>
<dbReference type="PANTHER" id="PTHR42759:SF1">
    <property type="entry name" value="MAGNESIUM-CHELATASE SUBUNIT CHLD"/>
    <property type="match status" value="1"/>
</dbReference>
<gene>
    <name evidence="2" type="ORF">C8N24_0662</name>
</gene>
<feature type="domain" description="ATPase dynein-related AAA" evidence="1">
    <location>
        <begin position="78"/>
        <end position="226"/>
    </location>
</feature>
<dbReference type="RefSeq" id="WP_121247956.1">
    <property type="nucleotide sequence ID" value="NZ_RBIL01000001.1"/>
</dbReference>
<organism evidence="2 3">
    <name type="scientific">Solirubrobacter pauli</name>
    <dbReference type="NCBI Taxonomy" id="166793"/>
    <lineage>
        <taxon>Bacteria</taxon>
        <taxon>Bacillati</taxon>
        <taxon>Actinomycetota</taxon>
        <taxon>Thermoleophilia</taxon>
        <taxon>Solirubrobacterales</taxon>
        <taxon>Solirubrobacteraceae</taxon>
        <taxon>Solirubrobacter</taxon>
    </lineage>
</organism>
<dbReference type="InterPro" id="IPR050764">
    <property type="entry name" value="CbbQ/NirQ/NorQ/GpvN"/>
</dbReference>
<dbReference type="SUPFAM" id="SSF52540">
    <property type="entry name" value="P-loop containing nucleoside triphosphate hydrolases"/>
    <property type="match status" value="1"/>
</dbReference>
<dbReference type="GO" id="GO:0016887">
    <property type="term" value="F:ATP hydrolysis activity"/>
    <property type="evidence" value="ECO:0007669"/>
    <property type="project" value="InterPro"/>
</dbReference>
<dbReference type="AlphaFoldDB" id="A0A660L739"/>
<comment type="caution">
    <text evidence="2">The sequence shown here is derived from an EMBL/GenBank/DDBJ whole genome shotgun (WGS) entry which is preliminary data.</text>
</comment>